<organism evidence="2 3">
    <name type="scientific">Nosema granulosis</name>
    <dbReference type="NCBI Taxonomy" id="83296"/>
    <lineage>
        <taxon>Eukaryota</taxon>
        <taxon>Fungi</taxon>
        <taxon>Fungi incertae sedis</taxon>
        <taxon>Microsporidia</taxon>
        <taxon>Nosematidae</taxon>
        <taxon>Nosema</taxon>
    </lineage>
</organism>
<dbReference type="Proteomes" id="UP000740883">
    <property type="component" value="Unassembled WGS sequence"/>
</dbReference>
<protein>
    <submittedName>
        <fullName evidence="2">Uncharacterized protein</fullName>
    </submittedName>
</protein>
<reference evidence="2 3" key="1">
    <citation type="journal article" date="2020" name="Genome Biol. Evol.">
        <title>Comparative genomics of strictly vertically transmitted, feminizing microsporidia endosymbionts of amphipod crustaceans.</title>
        <authorList>
            <person name="Cormier A."/>
            <person name="Chebbi M.A."/>
            <person name="Giraud I."/>
            <person name="Wattier R."/>
            <person name="Teixeira M."/>
            <person name="Gilbert C."/>
            <person name="Rigaud T."/>
            <person name="Cordaux R."/>
        </authorList>
    </citation>
    <scope>NUCLEOTIDE SEQUENCE [LARGE SCALE GENOMIC DNA]</scope>
    <source>
        <strain evidence="2 3">Ou3-Ou53</strain>
    </source>
</reference>
<accession>A0A9P6KX76</accession>
<dbReference type="AlphaFoldDB" id="A0A9P6KX76"/>
<dbReference type="EMBL" id="SBJO01001012">
    <property type="protein sequence ID" value="KAF9752789.1"/>
    <property type="molecule type" value="Genomic_DNA"/>
</dbReference>
<sequence>MMISSLQVDSTRRSKRLSSDNASCGCAQKITDLEDSHKREKLLWDVERKKLLQKINDFTNCISDGPDYHYDIIDIYDDTSITTLPPNNSLAPISLFHFSSIVNYIFYPDSITQIIL</sequence>
<evidence type="ECO:0000256" key="1">
    <source>
        <dbReference type="SAM" id="MobiDB-lite"/>
    </source>
</evidence>
<evidence type="ECO:0000313" key="3">
    <source>
        <dbReference type="Proteomes" id="UP000740883"/>
    </source>
</evidence>
<comment type="caution">
    <text evidence="2">The sequence shown here is derived from an EMBL/GenBank/DDBJ whole genome shotgun (WGS) entry which is preliminary data.</text>
</comment>
<proteinExistence type="predicted"/>
<evidence type="ECO:0000313" key="2">
    <source>
        <dbReference type="EMBL" id="KAF9752789.1"/>
    </source>
</evidence>
<name>A0A9P6KX76_9MICR</name>
<keyword evidence="3" id="KW-1185">Reference proteome</keyword>
<feature type="region of interest" description="Disordered" evidence="1">
    <location>
        <begin position="1"/>
        <end position="22"/>
    </location>
</feature>
<gene>
    <name evidence="2" type="ORF">NGRA_3403</name>
</gene>